<organism evidence="1 2">
    <name type="scientific">Saccharothrix texasensis</name>
    <dbReference type="NCBI Taxonomy" id="103734"/>
    <lineage>
        <taxon>Bacteria</taxon>
        <taxon>Bacillati</taxon>
        <taxon>Actinomycetota</taxon>
        <taxon>Actinomycetes</taxon>
        <taxon>Pseudonocardiales</taxon>
        <taxon>Pseudonocardiaceae</taxon>
        <taxon>Saccharothrix</taxon>
    </lineage>
</organism>
<dbReference type="PANTHER" id="PTHR35010">
    <property type="entry name" value="BLL4672 PROTEIN-RELATED"/>
    <property type="match status" value="1"/>
</dbReference>
<sequence length="131" mass="13799">MTSEPPAVRLRRRDQLRDFPRTCRARLTPADVGVSWCTWLEQGRDLTVSSEVLDAVSRALRLTDLERAHLHLPAGPNPPRVGGVLLASGEASYVNGQDLVVDGGLVAAAPALTGAGPTATPVGSPARTVAR</sequence>
<dbReference type="Proteomes" id="UP000268727">
    <property type="component" value="Unassembled WGS sequence"/>
</dbReference>
<dbReference type="RefSeq" id="WP_211348175.1">
    <property type="nucleotide sequence ID" value="NZ_RJKM01000001.1"/>
</dbReference>
<dbReference type="AlphaFoldDB" id="A0A3N1H527"/>
<keyword evidence="2" id="KW-1185">Reference proteome</keyword>
<comment type="caution">
    <text evidence="1">The sequence shown here is derived from an EMBL/GenBank/DDBJ whole genome shotgun (WGS) entry which is preliminary data.</text>
</comment>
<accession>A0A3N1H527</accession>
<dbReference type="SUPFAM" id="SSF51735">
    <property type="entry name" value="NAD(P)-binding Rossmann-fold domains"/>
    <property type="match status" value="1"/>
</dbReference>
<dbReference type="EMBL" id="RJKM01000001">
    <property type="protein sequence ID" value="ROP37640.1"/>
    <property type="molecule type" value="Genomic_DNA"/>
</dbReference>
<evidence type="ECO:0000313" key="1">
    <source>
        <dbReference type="EMBL" id="ROP37640.1"/>
    </source>
</evidence>
<evidence type="ECO:0000313" key="2">
    <source>
        <dbReference type="Proteomes" id="UP000268727"/>
    </source>
</evidence>
<reference evidence="1 2" key="1">
    <citation type="submission" date="2018-11" db="EMBL/GenBank/DDBJ databases">
        <title>Sequencing the genomes of 1000 actinobacteria strains.</title>
        <authorList>
            <person name="Klenk H.-P."/>
        </authorList>
    </citation>
    <scope>NUCLEOTIDE SEQUENCE [LARGE SCALE GENOMIC DNA]</scope>
    <source>
        <strain evidence="1 2">DSM 44231</strain>
    </source>
</reference>
<name>A0A3N1H527_9PSEU</name>
<dbReference type="InterPro" id="IPR036291">
    <property type="entry name" value="NAD(P)-bd_dom_sf"/>
</dbReference>
<dbReference type="PANTHER" id="PTHR35010:SF3">
    <property type="entry name" value="BLL4873 PROTEIN"/>
    <property type="match status" value="1"/>
</dbReference>
<protein>
    <submittedName>
        <fullName evidence="1">Helix-turn-helix protein</fullName>
    </submittedName>
</protein>
<proteinExistence type="predicted"/>
<gene>
    <name evidence="1" type="ORF">EDD40_2960</name>
</gene>